<reference evidence="4 5" key="1">
    <citation type="submission" date="2019-03" db="EMBL/GenBank/DDBJ databases">
        <authorList>
            <person name="Gaulin E."/>
            <person name="Dumas B."/>
        </authorList>
    </citation>
    <scope>NUCLEOTIDE SEQUENCE [LARGE SCALE GENOMIC DNA]</scope>
    <source>
        <strain evidence="4">CBS 568.67</strain>
    </source>
</reference>
<proteinExistence type="predicted"/>
<sequence length="192" mass="20070">MKAVYFVACVLAVACAQTNSTGNSTKPATTEPVKALCTGTDVDLIHQLESTPSYNLCRQDAQKQIYDGEPTDVCGYPSCVTAVQNLVGKYPKCNFDGNIRVQQIQPFVKACNVDPLKTTKPETTTPKPTLAKPNSTSDNDTITTDLPTTAVKTLAPVTTSKGTPAPPTTAPSSASTISAAIGASVVLALSMM</sequence>
<dbReference type="EMBL" id="VJMH01006389">
    <property type="protein sequence ID" value="KAF0690202.1"/>
    <property type="molecule type" value="Genomic_DNA"/>
</dbReference>
<organism evidence="4 5">
    <name type="scientific">Aphanomyces stellatus</name>
    <dbReference type="NCBI Taxonomy" id="120398"/>
    <lineage>
        <taxon>Eukaryota</taxon>
        <taxon>Sar</taxon>
        <taxon>Stramenopiles</taxon>
        <taxon>Oomycota</taxon>
        <taxon>Saprolegniomycetes</taxon>
        <taxon>Saprolegniales</taxon>
        <taxon>Verrucalvaceae</taxon>
        <taxon>Aphanomyces</taxon>
    </lineage>
</organism>
<dbReference type="EMBL" id="CAADRA010006410">
    <property type="protein sequence ID" value="VFT95129.1"/>
    <property type="molecule type" value="Genomic_DNA"/>
</dbReference>
<dbReference type="AlphaFoldDB" id="A0A485LAU5"/>
<dbReference type="PROSITE" id="PS51257">
    <property type="entry name" value="PROKAR_LIPOPROTEIN"/>
    <property type="match status" value="1"/>
</dbReference>
<feature type="chain" id="PRO_5036116420" evidence="2">
    <location>
        <begin position="17"/>
        <end position="192"/>
    </location>
</feature>
<evidence type="ECO:0000256" key="2">
    <source>
        <dbReference type="SAM" id="SignalP"/>
    </source>
</evidence>
<reference evidence="3" key="2">
    <citation type="submission" date="2019-06" db="EMBL/GenBank/DDBJ databases">
        <title>Genomics analysis of Aphanomyces spp. identifies a new class of oomycete effector associated with host adaptation.</title>
        <authorList>
            <person name="Gaulin E."/>
        </authorList>
    </citation>
    <scope>NUCLEOTIDE SEQUENCE</scope>
    <source>
        <strain evidence="3">CBS 578.67</strain>
    </source>
</reference>
<feature type="region of interest" description="Disordered" evidence="1">
    <location>
        <begin position="117"/>
        <end position="144"/>
    </location>
</feature>
<keyword evidence="2" id="KW-0732">Signal</keyword>
<protein>
    <submittedName>
        <fullName evidence="4">Aste57867_18393 protein</fullName>
    </submittedName>
</protein>
<feature type="region of interest" description="Disordered" evidence="1">
    <location>
        <begin position="155"/>
        <end position="174"/>
    </location>
</feature>
<evidence type="ECO:0000313" key="3">
    <source>
        <dbReference type="EMBL" id="KAF0690202.1"/>
    </source>
</evidence>
<accession>A0A485LAU5</accession>
<dbReference type="OrthoDB" id="78837at2759"/>
<dbReference type="Proteomes" id="UP000332933">
    <property type="component" value="Unassembled WGS sequence"/>
</dbReference>
<evidence type="ECO:0000256" key="1">
    <source>
        <dbReference type="SAM" id="MobiDB-lite"/>
    </source>
</evidence>
<evidence type="ECO:0000313" key="5">
    <source>
        <dbReference type="Proteomes" id="UP000332933"/>
    </source>
</evidence>
<name>A0A485LAU5_9STRA</name>
<keyword evidence="5" id="KW-1185">Reference proteome</keyword>
<evidence type="ECO:0000313" key="4">
    <source>
        <dbReference type="EMBL" id="VFT95129.1"/>
    </source>
</evidence>
<feature type="signal peptide" evidence="2">
    <location>
        <begin position="1"/>
        <end position="16"/>
    </location>
</feature>
<gene>
    <name evidence="4" type="primary">Aste57867_18393</name>
    <name evidence="3" type="ORF">As57867_018331</name>
    <name evidence="4" type="ORF">ASTE57867_18393</name>
</gene>